<gene>
    <name evidence="1" type="ORF">ACEZDE_23490</name>
</gene>
<dbReference type="RefSeq" id="WP_380539109.1">
    <property type="nucleotide sequence ID" value="NZ_JBHFAB010000019.1"/>
</dbReference>
<accession>A0ABV6W0Q0</accession>
<evidence type="ECO:0000313" key="1">
    <source>
        <dbReference type="EMBL" id="MFC1419574.1"/>
    </source>
</evidence>
<keyword evidence="2" id="KW-1185">Reference proteome</keyword>
<evidence type="ECO:0000313" key="2">
    <source>
        <dbReference type="Proteomes" id="UP001592531"/>
    </source>
</evidence>
<dbReference type="Proteomes" id="UP001592531">
    <property type="component" value="Unassembled WGS sequence"/>
</dbReference>
<dbReference type="EMBL" id="JBHFAB010000019">
    <property type="protein sequence ID" value="MFC1419574.1"/>
    <property type="molecule type" value="Genomic_DNA"/>
</dbReference>
<reference evidence="1 2" key="1">
    <citation type="submission" date="2024-09" db="EMBL/GenBank/DDBJ databases">
        <authorList>
            <person name="Lee S.D."/>
        </authorList>
    </citation>
    <scope>NUCLEOTIDE SEQUENCE [LARGE SCALE GENOMIC DNA]</scope>
    <source>
        <strain evidence="1 2">N8-3</strain>
    </source>
</reference>
<comment type="caution">
    <text evidence="1">The sequence shown here is derived from an EMBL/GenBank/DDBJ whole genome shotgun (WGS) entry which is preliminary data.</text>
</comment>
<organism evidence="1 2">
    <name type="scientific">Streptacidiphilus cavernicola</name>
    <dbReference type="NCBI Taxonomy" id="3342716"/>
    <lineage>
        <taxon>Bacteria</taxon>
        <taxon>Bacillati</taxon>
        <taxon>Actinomycetota</taxon>
        <taxon>Actinomycetes</taxon>
        <taxon>Kitasatosporales</taxon>
        <taxon>Streptomycetaceae</taxon>
        <taxon>Streptacidiphilus</taxon>
    </lineage>
</organism>
<protein>
    <submittedName>
        <fullName evidence="1">Uncharacterized protein</fullName>
    </submittedName>
</protein>
<sequence>MVVELVLLGAECPQERAFTGSLGAAAGGELFAGVVTGALLDAGAGRCRVTAVPPDADANTLLTAVKEAVERDSRLLVVYLAGQFTWDVRRRRPVLVTAGSGRDNAHGRGLAWDWVVSALAHGAGAARGESLLVVDAVVGAEAWASATFDAVGVRLWGRLQPYAPARWGRGGGGGGSGANAGPGGVVGVGAVTATAGGFAALLAQALREGLPGLPAVLDPAALHPTLEARDTPGSRWLGPPAASRLLLRNRAVLRGALRGASGGVSGER</sequence>
<name>A0ABV6W0Q0_9ACTN</name>
<proteinExistence type="predicted"/>